<dbReference type="GO" id="GO:0007059">
    <property type="term" value="P:chromosome segregation"/>
    <property type="evidence" value="ECO:0007669"/>
    <property type="project" value="UniProtKB-KW"/>
</dbReference>
<dbReference type="Gene3D" id="3.30.980.40">
    <property type="match status" value="1"/>
</dbReference>
<dbReference type="SUPFAM" id="SSF52540">
    <property type="entry name" value="P-loop containing nucleoside triphosphate hydrolases"/>
    <property type="match status" value="1"/>
</dbReference>
<feature type="binding site" evidence="13">
    <location>
        <begin position="411"/>
        <end position="418"/>
    </location>
    <ligand>
        <name>ATP</name>
        <dbReference type="ChEBI" id="CHEBI:30616"/>
    </ligand>
</feature>
<dbReference type="SMART" id="SM00843">
    <property type="entry name" value="Ftsk_gamma"/>
    <property type="match status" value="1"/>
</dbReference>
<dbReference type="InterPro" id="IPR018541">
    <property type="entry name" value="Ftsk_gamma"/>
</dbReference>
<evidence type="ECO:0000313" key="18">
    <source>
        <dbReference type="Proteomes" id="UP000595564"/>
    </source>
</evidence>
<keyword evidence="12" id="KW-0131">Cell cycle</keyword>
<dbReference type="Pfam" id="PF17854">
    <property type="entry name" value="FtsK_alpha"/>
    <property type="match status" value="1"/>
</dbReference>
<evidence type="ECO:0000256" key="10">
    <source>
        <dbReference type="ARBA" id="ARBA00023125"/>
    </source>
</evidence>
<dbReference type="KEGG" id="thyd:TTHT_1370"/>
<dbReference type="InterPro" id="IPR025199">
    <property type="entry name" value="FtsK_4TM"/>
</dbReference>
<dbReference type="GO" id="GO:0003677">
    <property type="term" value="F:DNA binding"/>
    <property type="evidence" value="ECO:0007669"/>
    <property type="project" value="UniProtKB-KW"/>
</dbReference>
<reference evidence="17 18" key="1">
    <citation type="journal article" date="2012" name="Extremophiles">
        <title>Thermotomaculum hydrothermale gen. nov., sp. nov., a novel heterotrophic thermophile within the phylum Acidobacteria from a deep-sea hydrothermal vent chimney in the Southern Okinawa Trough.</title>
        <authorList>
            <person name="Izumi H."/>
            <person name="Nunoura T."/>
            <person name="Miyazaki M."/>
            <person name="Mino S."/>
            <person name="Toki T."/>
            <person name="Takai K."/>
            <person name="Sako Y."/>
            <person name="Sawabe T."/>
            <person name="Nakagawa S."/>
        </authorList>
    </citation>
    <scope>NUCLEOTIDE SEQUENCE [LARGE SCALE GENOMIC DNA]</scope>
    <source>
        <strain evidence="17 18">AC55</strain>
    </source>
</reference>
<dbReference type="Pfam" id="PF01580">
    <property type="entry name" value="FtsK_SpoIIIE"/>
    <property type="match status" value="1"/>
</dbReference>
<keyword evidence="10" id="KW-0238">DNA-binding</keyword>
<dbReference type="Pfam" id="PF13491">
    <property type="entry name" value="FtsK_4TM"/>
    <property type="match status" value="1"/>
</dbReference>
<evidence type="ECO:0000256" key="12">
    <source>
        <dbReference type="ARBA" id="ARBA00023306"/>
    </source>
</evidence>
<evidence type="ECO:0000256" key="9">
    <source>
        <dbReference type="ARBA" id="ARBA00022989"/>
    </source>
</evidence>
<evidence type="ECO:0000256" key="3">
    <source>
        <dbReference type="ARBA" id="ARBA00022475"/>
    </source>
</evidence>
<evidence type="ECO:0000256" key="15">
    <source>
        <dbReference type="SAM" id="Phobius"/>
    </source>
</evidence>
<evidence type="ECO:0000256" key="8">
    <source>
        <dbReference type="ARBA" id="ARBA00022840"/>
    </source>
</evidence>
<dbReference type="EMBL" id="AP017470">
    <property type="protein sequence ID" value="BBB32883.1"/>
    <property type="molecule type" value="Genomic_DNA"/>
</dbReference>
<dbReference type="SUPFAM" id="SSF46785">
    <property type="entry name" value="Winged helix' DNA-binding domain"/>
    <property type="match status" value="1"/>
</dbReference>
<dbReference type="PANTHER" id="PTHR22683:SF41">
    <property type="entry name" value="DNA TRANSLOCASE FTSK"/>
    <property type="match status" value="1"/>
</dbReference>
<dbReference type="PANTHER" id="PTHR22683">
    <property type="entry name" value="SPORULATION PROTEIN RELATED"/>
    <property type="match status" value="1"/>
</dbReference>
<feature type="compositionally biased region" description="Basic residues" evidence="14">
    <location>
        <begin position="219"/>
        <end position="233"/>
    </location>
</feature>
<comment type="subcellular location">
    <subcellularLocation>
        <location evidence="1">Cell membrane</location>
        <topology evidence="1">Multi-pass membrane protein</topology>
    </subcellularLocation>
</comment>
<dbReference type="InterPro" id="IPR050206">
    <property type="entry name" value="FtsK/SpoIIIE/SftA"/>
</dbReference>
<feature type="region of interest" description="Disordered" evidence="14">
    <location>
        <begin position="219"/>
        <end position="255"/>
    </location>
</feature>
<dbReference type="Pfam" id="PF09397">
    <property type="entry name" value="FtsK_gamma"/>
    <property type="match status" value="1"/>
</dbReference>
<dbReference type="PROSITE" id="PS51257">
    <property type="entry name" value="PROKAR_LIPOPROTEIN"/>
    <property type="match status" value="1"/>
</dbReference>
<keyword evidence="7" id="KW-0159">Chromosome partition</keyword>
<evidence type="ECO:0000256" key="6">
    <source>
        <dbReference type="ARBA" id="ARBA00022741"/>
    </source>
</evidence>
<evidence type="ECO:0000256" key="14">
    <source>
        <dbReference type="SAM" id="MobiDB-lite"/>
    </source>
</evidence>
<dbReference type="Proteomes" id="UP000595564">
    <property type="component" value="Chromosome"/>
</dbReference>
<comment type="similarity">
    <text evidence="2">Belongs to the FtsK/SpoIIIE/SftA family.</text>
</comment>
<sequence length="740" mass="82901">MAKNEENFNMTKILDDIVAFVLIFIACIVFLSLISFSPSDPSLFTSDTVSKLYSNNLIGTFGANLSAILINMFGYASYLIVLFFLALSYLIFKHGLNPVKIFSFLGVFIIELISFATVLSLFLSDILFIDTKFTGKEYTSAGGIIGNKLQGILLPEFNFWGTLILILALIVITLIISLKLNLYSFYSILFVVSKKMVESIITTLKNFIEKRRKEITIKKIKTRNAPPKKPKPKPKPEKKVKEKRADKKQPAMKFEKSDEYNPPWQEIFADPDEESFVDRKELELKGQTLIKRLKEFKVNCQIADIHPGPIVTTYEIKLEPGIKFSTIQNLSNDLSIALAAKSIRVERTYGKPTISIEVPNKRRKLIVLKEIISSEKFWNSKEPLTLALGLNVTGEPFFSNLNSMPHLLIGGQTGSGKSVGLNAMICSLLVKNPPEMLKMIMVDPKMVELGVYSNIPHLLTDVIIDSKEAASALSWAVSEMERRYLILKDLRVRNLSSYNSMRKKLKGGEELEPLPYIVVVIDELADLMFVARAKVEESIARLAQKARAVGIHLILATQRPSRDIVTGVISSNMPSRICFKVTQAIDSRVVLDRSGAEQLLGKGDMLFQPPGTSEVIRLHAPFVSEGEVENLVSYLKSYGKPEYMDKIKNFEEAKEEIEIGFGDSKIKLSSNNPEYIQAVKLVISTGQASISYLQRKMSIGFNKAARYIEMMESDGIVGPKPHQGGKVREVLVGPEFLDNL</sequence>
<dbReference type="GO" id="GO:0051301">
    <property type="term" value="P:cell division"/>
    <property type="evidence" value="ECO:0007669"/>
    <property type="project" value="UniProtKB-KW"/>
</dbReference>
<evidence type="ECO:0000256" key="2">
    <source>
        <dbReference type="ARBA" id="ARBA00006474"/>
    </source>
</evidence>
<evidence type="ECO:0000256" key="11">
    <source>
        <dbReference type="ARBA" id="ARBA00023136"/>
    </source>
</evidence>
<dbReference type="GO" id="GO:0005886">
    <property type="term" value="C:plasma membrane"/>
    <property type="evidence" value="ECO:0007669"/>
    <property type="project" value="UniProtKB-SubCell"/>
</dbReference>
<dbReference type="Gene3D" id="3.40.50.300">
    <property type="entry name" value="P-loop containing nucleotide triphosphate hydrolases"/>
    <property type="match status" value="1"/>
</dbReference>
<keyword evidence="3" id="KW-1003">Cell membrane</keyword>
<feature type="transmembrane region" description="Helical" evidence="15">
    <location>
        <begin position="157"/>
        <end position="178"/>
    </location>
</feature>
<keyword evidence="18" id="KW-1185">Reference proteome</keyword>
<dbReference type="AlphaFoldDB" id="A0A7R6PFP4"/>
<dbReference type="InterPro" id="IPR027417">
    <property type="entry name" value="P-loop_NTPase"/>
</dbReference>
<keyword evidence="4" id="KW-0132">Cell division</keyword>
<dbReference type="Gene3D" id="1.10.10.10">
    <property type="entry name" value="Winged helix-like DNA-binding domain superfamily/Winged helix DNA-binding domain"/>
    <property type="match status" value="1"/>
</dbReference>
<organism evidence="17 18">
    <name type="scientific">Thermotomaculum hydrothermale</name>
    <dbReference type="NCBI Taxonomy" id="981385"/>
    <lineage>
        <taxon>Bacteria</taxon>
        <taxon>Pseudomonadati</taxon>
        <taxon>Acidobacteriota</taxon>
        <taxon>Holophagae</taxon>
        <taxon>Thermotomaculales</taxon>
        <taxon>Thermotomaculaceae</taxon>
        <taxon>Thermotomaculum</taxon>
    </lineage>
</organism>
<protein>
    <submittedName>
        <fullName evidence="17">DNA segregation ATPase FtsK/SpoIIIE, S-DNA-T family</fullName>
    </submittedName>
</protein>
<dbReference type="GO" id="GO:0005524">
    <property type="term" value="F:ATP binding"/>
    <property type="evidence" value="ECO:0007669"/>
    <property type="project" value="UniProtKB-UniRule"/>
</dbReference>
<dbReference type="PROSITE" id="PS50901">
    <property type="entry name" value="FTSK"/>
    <property type="match status" value="1"/>
</dbReference>
<feature type="compositionally biased region" description="Basic and acidic residues" evidence="14">
    <location>
        <begin position="234"/>
        <end position="255"/>
    </location>
</feature>
<evidence type="ECO:0000259" key="16">
    <source>
        <dbReference type="PROSITE" id="PS50901"/>
    </source>
</evidence>
<feature type="domain" description="FtsK" evidence="16">
    <location>
        <begin position="394"/>
        <end position="588"/>
    </location>
</feature>
<keyword evidence="8 13" id="KW-0067">ATP-binding</keyword>
<dbReference type="InterPro" id="IPR036259">
    <property type="entry name" value="MFS_trans_sf"/>
</dbReference>
<accession>A0A7R6PFP4</accession>
<dbReference type="InterPro" id="IPR036388">
    <property type="entry name" value="WH-like_DNA-bd_sf"/>
</dbReference>
<feature type="transmembrane region" description="Helical" evidence="15">
    <location>
        <begin position="57"/>
        <end position="90"/>
    </location>
</feature>
<dbReference type="CDD" id="cd01127">
    <property type="entry name" value="TrwB_TraG_TraD_VirD4"/>
    <property type="match status" value="1"/>
</dbReference>
<gene>
    <name evidence="17" type="primary">ftsK</name>
    <name evidence="17" type="ORF">TTHT_1370</name>
</gene>
<dbReference type="InterPro" id="IPR041027">
    <property type="entry name" value="FtsK_alpha"/>
</dbReference>
<feature type="transmembrane region" description="Helical" evidence="15">
    <location>
        <begin position="102"/>
        <end position="123"/>
    </location>
</feature>
<evidence type="ECO:0000256" key="4">
    <source>
        <dbReference type="ARBA" id="ARBA00022618"/>
    </source>
</evidence>
<keyword evidence="9 15" id="KW-1133">Transmembrane helix</keyword>
<evidence type="ECO:0000256" key="7">
    <source>
        <dbReference type="ARBA" id="ARBA00022829"/>
    </source>
</evidence>
<dbReference type="InterPro" id="IPR036390">
    <property type="entry name" value="WH_DNA-bd_sf"/>
</dbReference>
<feature type="transmembrane region" description="Helical" evidence="15">
    <location>
        <begin position="17"/>
        <end position="37"/>
    </location>
</feature>
<dbReference type="SUPFAM" id="SSF103473">
    <property type="entry name" value="MFS general substrate transporter"/>
    <property type="match status" value="1"/>
</dbReference>
<keyword evidence="6 13" id="KW-0547">Nucleotide-binding</keyword>
<evidence type="ECO:0000313" key="17">
    <source>
        <dbReference type="EMBL" id="BBB32883.1"/>
    </source>
</evidence>
<keyword evidence="11 15" id="KW-0472">Membrane</keyword>
<dbReference type="InterPro" id="IPR002543">
    <property type="entry name" value="FtsK_dom"/>
</dbReference>
<evidence type="ECO:0000256" key="1">
    <source>
        <dbReference type="ARBA" id="ARBA00004651"/>
    </source>
</evidence>
<proteinExistence type="inferred from homology"/>
<keyword evidence="5 15" id="KW-0812">Transmembrane</keyword>
<evidence type="ECO:0000256" key="5">
    <source>
        <dbReference type="ARBA" id="ARBA00022692"/>
    </source>
</evidence>
<evidence type="ECO:0000256" key="13">
    <source>
        <dbReference type="PROSITE-ProRule" id="PRU00289"/>
    </source>
</evidence>
<name>A0A7R6PFP4_9BACT</name>
<dbReference type="RefSeq" id="WP_201327184.1">
    <property type="nucleotide sequence ID" value="NZ_AP017470.1"/>
</dbReference>